<evidence type="ECO:0000256" key="5">
    <source>
        <dbReference type="SAM" id="MobiDB-lite"/>
    </source>
</evidence>
<dbReference type="Pfam" id="PF07946">
    <property type="entry name" value="CCDC47"/>
    <property type="match status" value="1"/>
</dbReference>
<dbReference type="OrthoDB" id="10039147at2759"/>
<sequence>MAGNVLTGILSKLTPPPFVQDPNYAGVEYRYRFLVFRPDVLKQELRPETVLIPLVLVYAAFILWGKAVNAARAKTWFKVHEPLLAAQFSAPSAGGLTADGYSDFFNFSTGRRYVARLHTTFALRPRHDLLQLAFQLLWALQDLAYRPADTLELDFTLGPDAAAAPDCVFAVVAKDQLKTATDDRWDLSFARTSEHAALPAGFSVMSEVADATEQVLERLGLARLLAAHPAALPYLRSLSITDQPRARPARPLPAAKRERHVILALTAPPPQHAAATLPFVAALFALVDGLGQGRVALRPETRVKLRKAREDVDRLIKEEAEKDDREDAAAAKLEAKRKAEDERKSKLSAGEQKKLIEREQKRAMKKSQKKAK</sequence>
<evidence type="ECO:0000313" key="6">
    <source>
        <dbReference type="EMBL" id="KZP17273.1"/>
    </source>
</evidence>
<dbReference type="InterPro" id="IPR012879">
    <property type="entry name" value="CCDC47"/>
</dbReference>
<name>A0A166FXM8_9AGAM</name>
<feature type="region of interest" description="Disordered" evidence="5">
    <location>
        <begin position="317"/>
        <end position="372"/>
    </location>
</feature>
<dbReference type="GO" id="GO:0005509">
    <property type="term" value="F:calcium ion binding"/>
    <property type="evidence" value="ECO:0007669"/>
    <property type="project" value="InterPro"/>
</dbReference>
<dbReference type="GO" id="GO:0005783">
    <property type="term" value="C:endoplasmic reticulum"/>
    <property type="evidence" value="ECO:0007669"/>
    <property type="project" value="InterPro"/>
</dbReference>
<dbReference type="EMBL" id="KV417584">
    <property type="protein sequence ID" value="KZP17273.1"/>
    <property type="molecule type" value="Genomic_DNA"/>
</dbReference>
<keyword evidence="3" id="KW-1133">Transmembrane helix</keyword>
<accession>A0A166FXM8</accession>
<comment type="subcellular location">
    <subcellularLocation>
        <location evidence="1">Membrane</location>
        <topology evidence="1">Single-pass membrane protein</topology>
    </subcellularLocation>
</comment>
<keyword evidence="2" id="KW-0812">Transmembrane</keyword>
<feature type="compositionally biased region" description="Basic residues" evidence="5">
    <location>
        <begin position="363"/>
        <end position="372"/>
    </location>
</feature>
<evidence type="ECO:0000256" key="2">
    <source>
        <dbReference type="ARBA" id="ARBA00022692"/>
    </source>
</evidence>
<evidence type="ECO:0000256" key="1">
    <source>
        <dbReference type="ARBA" id="ARBA00004167"/>
    </source>
</evidence>
<organism evidence="6">
    <name type="scientific">Athelia psychrophila</name>
    <dbReference type="NCBI Taxonomy" id="1759441"/>
    <lineage>
        <taxon>Eukaryota</taxon>
        <taxon>Fungi</taxon>
        <taxon>Dikarya</taxon>
        <taxon>Basidiomycota</taxon>
        <taxon>Agaricomycotina</taxon>
        <taxon>Agaricomycetes</taxon>
        <taxon>Agaricomycetidae</taxon>
        <taxon>Atheliales</taxon>
        <taxon>Atheliaceae</taxon>
        <taxon>Athelia</taxon>
    </lineage>
</organism>
<dbReference type="AlphaFoldDB" id="A0A166FXM8"/>
<evidence type="ECO:0000256" key="3">
    <source>
        <dbReference type="ARBA" id="ARBA00022989"/>
    </source>
</evidence>
<dbReference type="STRING" id="436010.A0A166FXM8"/>
<reference evidence="6" key="1">
    <citation type="journal article" date="2016" name="Mol. Biol. Evol.">
        <title>Comparative Genomics of Early-Diverging Mushroom-Forming Fungi Provides Insights into the Origins of Lignocellulose Decay Capabilities.</title>
        <authorList>
            <person name="Nagy L.G."/>
            <person name="Riley R."/>
            <person name="Tritt A."/>
            <person name="Adam C."/>
            <person name="Daum C."/>
            <person name="Floudas D."/>
            <person name="Sun H."/>
            <person name="Yadav J.S."/>
            <person name="Pangilinan J."/>
            <person name="Larsson K.H."/>
            <person name="Matsuura K."/>
            <person name="Barry K."/>
            <person name="Labutti K."/>
            <person name="Kuo R."/>
            <person name="Ohm R.A."/>
            <person name="Bhattacharya S.S."/>
            <person name="Shirouzu T."/>
            <person name="Yoshinaga Y."/>
            <person name="Martin F.M."/>
            <person name="Grigoriev I.V."/>
            <person name="Hibbett D.S."/>
        </authorList>
    </citation>
    <scope>NUCLEOTIDE SEQUENCE [LARGE SCALE GENOMIC DNA]</scope>
    <source>
        <strain evidence="6">CBS 109695</strain>
    </source>
</reference>
<dbReference type="GO" id="GO:0032469">
    <property type="term" value="P:endoplasmic reticulum calcium ion homeostasis"/>
    <property type="evidence" value="ECO:0007669"/>
    <property type="project" value="InterPro"/>
</dbReference>
<dbReference type="GO" id="GO:0016020">
    <property type="term" value="C:membrane"/>
    <property type="evidence" value="ECO:0007669"/>
    <property type="project" value="UniProtKB-SubCell"/>
</dbReference>
<evidence type="ECO:0000256" key="4">
    <source>
        <dbReference type="ARBA" id="ARBA00023136"/>
    </source>
</evidence>
<proteinExistence type="predicted"/>
<dbReference type="PANTHER" id="PTHR12883:SF0">
    <property type="entry name" value="PAT COMPLEX SUBUNIT CCDC47"/>
    <property type="match status" value="1"/>
</dbReference>
<dbReference type="PANTHER" id="PTHR12883">
    <property type="entry name" value="ADIPOCYTE-SPECIFIC PROTEIN 4-RELATED"/>
    <property type="match status" value="1"/>
</dbReference>
<feature type="compositionally biased region" description="Basic and acidic residues" evidence="5">
    <location>
        <begin position="317"/>
        <end position="362"/>
    </location>
</feature>
<keyword evidence="4" id="KW-0472">Membrane</keyword>
<gene>
    <name evidence="6" type="ORF">FIBSPDRAFT_747405</name>
</gene>
<protein>
    <submittedName>
        <fullName evidence="6">DUF1682-domain-containing protein</fullName>
    </submittedName>
</protein>